<sequence length="75" mass="8504">MLLVIKVWYSFLILLFHPHIGKKKVCTSGHLHCHYPLSLSQCIVNNLMAALTNCMQAVQAGNPDSKISKRKQKQE</sequence>
<keyword evidence="3" id="KW-1185">Reference proteome</keyword>
<feature type="chain" id="PRO_5043018019" description="Secreted protein" evidence="1">
    <location>
        <begin position="24"/>
        <end position="75"/>
    </location>
</feature>
<evidence type="ECO:0000313" key="2">
    <source>
        <dbReference type="EMBL" id="KAK7247402.1"/>
    </source>
</evidence>
<evidence type="ECO:0000256" key="1">
    <source>
        <dbReference type="SAM" id="SignalP"/>
    </source>
</evidence>
<reference evidence="2 3" key="1">
    <citation type="submission" date="2024-01" db="EMBL/GenBank/DDBJ databases">
        <title>The genomes of 5 underutilized Papilionoideae crops provide insights into root nodulation and disease resistanc.</title>
        <authorList>
            <person name="Yuan L."/>
        </authorList>
    </citation>
    <scope>NUCLEOTIDE SEQUENCE [LARGE SCALE GENOMIC DNA]</scope>
    <source>
        <strain evidence="2">ZHUSHIDOU_FW_LH</strain>
        <tissue evidence="2">Leaf</tissue>
    </source>
</reference>
<evidence type="ECO:0000313" key="3">
    <source>
        <dbReference type="Proteomes" id="UP001372338"/>
    </source>
</evidence>
<name>A0AAN9ECL8_CROPI</name>
<dbReference type="Proteomes" id="UP001372338">
    <property type="component" value="Unassembled WGS sequence"/>
</dbReference>
<organism evidence="2 3">
    <name type="scientific">Crotalaria pallida</name>
    <name type="common">Smooth rattlebox</name>
    <name type="synonym">Crotalaria striata</name>
    <dbReference type="NCBI Taxonomy" id="3830"/>
    <lineage>
        <taxon>Eukaryota</taxon>
        <taxon>Viridiplantae</taxon>
        <taxon>Streptophyta</taxon>
        <taxon>Embryophyta</taxon>
        <taxon>Tracheophyta</taxon>
        <taxon>Spermatophyta</taxon>
        <taxon>Magnoliopsida</taxon>
        <taxon>eudicotyledons</taxon>
        <taxon>Gunneridae</taxon>
        <taxon>Pentapetalae</taxon>
        <taxon>rosids</taxon>
        <taxon>fabids</taxon>
        <taxon>Fabales</taxon>
        <taxon>Fabaceae</taxon>
        <taxon>Papilionoideae</taxon>
        <taxon>50 kb inversion clade</taxon>
        <taxon>genistoids sensu lato</taxon>
        <taxon>core genistoids</taxon>
        <taxon>Crotalarieae</taxon>
        <taxon>Crotalaria</taxon>
    </lineage>
</organism>
<keyword evidence="1" id="KW-0732">Signal</keyword>
<dbReference type="EMBL" id="JAYWIO010000008">
    <property type="protein sequence ID" value="KAK7247402.1"/>
    <property type="molecule type" value="Genomic_DNA"/>
</dbReference>
<evidence type="ECO:0008006" key="4">
    <source>
        <dbReference type="Google" id="ProtNLM"/>
    </source>
</evidence>
<proteinExistence type="predicted"/>
<feature type="signal peptide" evidence="1">
    <location>
        <begin position="1"/>
        <end position="23"/>
    </location>
</feature>
<accession>A0AAN9ECL8</accession>
<gene>
    <name evidence="2" type="ORF">RIF29_42285</name>
</gene>
<protein>
    <recommendedName>
        <fullName evidence="4">Secreted protein</fullName>
    </recommendedName>
</protein>
<comment type="caution">
    <text evidence="2">The sequence shown here is derived from an EMBL/GenBank/DDBJ whole genome shotgun (WGS) entry which is preliminary data.</text>
</comment>
<dbReference type="AlphaFoldDB" id="A0AAN9ECL8"/>